<dbReference type="Gene3D" id="3.10.20.370">
    <property type="match status" value="1"/>
</dbReference>
<evidence type="ECO:0000256" key="7">
    <source>
        <dbReference type="ARBA" id="ARBA00022918"/>
    </source>
</evidence>
<evidence type="ECO:0000256" key="1">
    <source>
        <dbReference type="ARBA" id="ARBA00012493"/>
    </source>
</evidence>
<dbReference type="OrthoDB" id="6627185at2759"/>
<dbReference type="InterPro" id="IPR041588">
    <property type="entry name" value="Integrase_H2C2"/>
</dbReference>
<dbReference type="Gene3D" id="3.30.420.10">
    <property type="entry name" value="Ribonuclease H-like superfamily/Ribonuclease H"/>
    <property type="match status" value="1"/>
</dbReference>
<dbReference type="GO" id="GO:0003676">
    <property type="term" value="F:nucleic acid binding"/>
    <property type="evidence" value="ECO:0007669"/>
    <property type="project" value="InterPro"/>
</dbReference>
<dbReference type="PROSITE" id="PS00141">
    <property type="entry name" value="ASP_PROTEASE"/>
    <property type="match status" value="1"/>
</dbReference>
<sequence>MAPKKKNQYEEDLIERIEAIENALKNNKEKIAKIKNDYTEKITEIKSDYTDKIEKLKNDYIEEIKKIKENYVMDGSKQTSNEYNQKNEILHNTEISRPVFYGNHKDQHPKDFLNRLEEYFAIKRTYIGEKIIVIGDCLKASAYNWFSTIRFQLGNYEDFKHVFMEEYWSRDIQIQVWSQCLSTNQVPHNISYREHFSNWANKLRHLEMPRLSEAEIVKNIAAHYPGYLRAILISMQERTILNAMKVLGEEEHRRAPDNYENNKNNHNYQNNSTYHTNEDKNPNNNHYQNKKNNNRWNYRNNNTSQQNYREINQPPQPQQQINQMVTEDTDVEGIAHAINNLPANNLSISPYLQCEIEGEKINLLIDTGATVSVLTKEIIDLIVKKNNKTPILPVNGVRISNAVGKKICNITRQIYCECIIGDVRFFANFIQIENLNEKGIIGADILTQYNTKINFHDKTIQWKIDETEHVTPFARKTPKQIPVEEQIRNIENMEEINNLGDTNETENIEFSRLMTKYQHIFSNKPGRINKYTCQIKISPGEPICQRPYPIPISKMERFQTEIDRMMTLGIIERSTSPWSSPIVGIEKKNGDLRVCIDARKINQRIIPDCERPMNIEDILIKFKGSKYLSSIDLTAGYWQCTLNESCREVTAFLFKGRNYQFQVLPFGLVNSVAEFQKIIDKVLGPEILQYIAIYVDDIHIMSNTFDEHLYHLENIFKKLSEHNITINREKSHFLRNKITFLGHVISPEGISMDPEKIETIQNFQPPQNKRQIQVFLGFINFYRRYIRDLSQHTTVLSQLIKKGNAWTWGDTQQQAFEEIKKSFLKDIIMEYPDFNSGFFLSTDASRTHIGAELFQLTKEGQHRTLGFISRTLNTAEQNYHTTELELLAIVFGCQKFRNYIIGHSVTVLTDHQALTFLNSCKLLNARLTRWSIILQEYGLKIQHIPGKKNVGADTLTRYPQKPEDNDIKKYIDIYLNKLLLTKYSTELKNNLRQIGDLQHKDPKLNKIIGQVRSKPNKYFMIHESKLFSITRSNRIRLMIPTVIAERLIIETHEHCGHVGTYKTYSVLKDDYHITNMYREIKKIVKACDLCQKSKVTNQQTRGPLLSQLPAAPQQIVSLDLMGPLPRGQLGARYILALLDIFSKHVKLYPIKRTTTEVILNKVINDYIPSFGPIRKILTDNGTQFQNTRWKQQLNQINVETHYTTPYHPEGNPVERTNREIGRILRTYCHAKHSNWVKWLPTIEHWLNNTTHTSTGYTPQQIRTGKNYILPIKQLTSFPHTSIEYPVDLIIELARQNMKKKATQRNQLKDQGKKFPKYTEGQWILVREHKLSSAEDKQIRKLFLLYRGPYRICRVNEHNTVTIEENEKGKTVYNIKNIKPYVIPEREKLQGSHSF</sequence>
<organism evidence="12">
    <name type="scientific">Melanaphis sacchari</name>
    <dbReference type="NCBI Taxonomy" id="742174"/>
    <lineage>
        <taxon>Eukaryota</taxon>
        <taxon>Metazoa</taxon>
        <taxon>Ecdysozoa</taxon>
        <taxon>Arthropoda</taxon>
        <taxon>Hexapoda</taxon>
        <taxon>Insecta</taxon>
        <taxon>Pterygota</taxon>
        <taxon>Neoptera</taxon>
        <taxon>Paraneoptera</taxon>
        <taxon>Hemiptera</taxon>
        <taxon>Sternorrhyncha</taxon>
        <taxon>Aphidomorpha</taxon>
        <taxon>Aphidoidea</taxon>
        <taxon>Aphididae</taxon>
        <taxon>Aphidini</taxon>
        <taxon>Melanaphis</taxon>
    </lineage>
</organism>
<dbReference type="InterPro" id="IPR000477">
    <property type="entry name" value="RT_dom"/>
</dbReference>
<dbReference type="PROSITE" id="PS50994">
    <property type="entry name" value="INTEGRASE"/>
    <property type="match status" value="1"/>
</dbReference>
<keyword evidence="5" id="KW-0255">Endonuclease</keyword>
<proteinExistence type="predicted"/>
<dbReference type="Gene3D" id="3.30.70.270">
    <property type="match status" value="2"/>
</dbReference>
<dbReference type="GO" id="GO:0042575">
    <property type="term" value="C:DNA polymerase complex"/>
    <property type="evidence" value="ECO:0007669"/>
    <property type="project" value="UniProtKB-ARBA"/>
</dbReference>
<protein>
    <recommendedName>
        <fullName evidence="1">RNA-directed DNA polymerase</fullName>
        <ecNumber evidence="1">2.7.7.49</ecNumber>
    </recommendedName>
</protein>
<dbReference type="Pfam" id="PF17917">
    <property type="entry name" value="RT_RNaseH"/>
    <property type="match status" value="1"/>
</dbReference>
<dbReference type="GO" id="GO:0004519">
    <property type="term" value="F:endonuclease activity"/>
    <property type="evidence" value="ECO:0007669"/>
    <property type="project" value="UniProtKB-KW"/>
</dbReference>
<dbReference type="GO" id="GO:0003964">
    <property type="term" value="F:RNA-directed DNA polymerase activity"/>
    <property type="evidence" value="ECO:0007669"/>
    <property type="project" value="UniProtKB-KW"/>
</dbReference>
<dbReference type="SUPFAM" id="SSF56672">
    <property type="entry name" value="DNA/RNA polymerases"/>
    <property type="match status" value="1"/>
</dbReference>
<dbReference type="GO" id="GO:0006508">
    <property type="term" value="P:proteolysis"/>
    <property type="evidence" value="ECO:0007669"/>
    <property type="project" value="InterPro"/>
</dbReference>
<dbReference type="PANTHER" id="PTHR37984">
    <property type="entry name" value="PROTEIN CBG26694"/>
    <property type="match status" value="1"/>
</dbReference>
<dbReference type="InterPro" id="IPR043502">
    <property type="entry name" value="DNA/RNA_pol_sf"/>
</dbReference>
<feature type="domain" description="Reverse transcriptase" evidence="10">
    <location>
        <begin position="566"/>
        <end position="745"/>
    </location>
</feature>
<keyword evidence="3" id="KW-0548">Nucleotidyltransferase</keyword>
<dbReference type="CDD" id="cd00303">
    <property type="entry name" value="retropepsin_like"/>
    <property type="match status" value="1"/>
</dbReference>
<accession>A0A2H8TRB7</accession>
<evidence type="ECO:0000259" key="11">
    <source>
        <dbReference type="PROSITE" id="PS50994"/>
    </source>
</evidence>
<evidence type="ECO:0000313" key="12">
    <source>
        <dbReference type="EMBL" id="MBW16733.1"/>
    </source>
</evidence>
<dbReference type="InterPro" id="IPR041373">
    <property type="entry name" value="RT_RNaseH"/>
</dbReference>
<dbReference type="EC" id="2.7.7.49" evidence="1"/>
<evidence type="ECO:0000256" key="2">
    <source>
        <dbReference type="ARBA" id="ARBA00022679"/>
    </source>
</evidence>
<reference evidence="12" key="1">
    <citation type="submission" date="2017-10" db="EMBL/GenBank/DDBJ databases">
        <title>Transcriptome Assembly of Sugarcane Aphid Adults.</title>
        <authorList>
            <person name="Scully E.D."/>
            <person name="Palmer N.A."/>
            <person name="Geib S.M."/>
            <person name="Sarath G."/>
            <person name="Sattler S.E."/>
        </authorList>
    </citation>
    <scope>NUCLEOTIDE SEQUENCE</scope>
    <source>
        <tissue evidence="12">Whole body</tissue>
    </source>
</reference>
<dbReference type="InterPro" id="IPR012337">
    <property type="entry name" value="RNaseH-like_sf"/>
</dbReference>
<evidence type="ECO:0000256" key="3">
    <source>
        <dbReference type="ARBA" id="ARBA00022695"/>
    </source>
</evidence>
<dbReference type="InterPro" id="IPR050951">
    <property type="entry name" value="Retrovirus_Pol_polyprotein"/>
</dbReference>
<dbReference type="SUPFAM" id="SSF50630">
    <property type="entry name" value="Acid proteases"/>
    <property type="match status" value="1"/>
</dbReference>
<dbReference type="SUPFAM" id="SSF53098">
    <property type="entry name" value="Ribonuclease H-like"/>
    <property type="match status" value="1"/>
</dbReference>
<dbReference type="Pfam" id="PF17921">
    <property type="entry name" value="Integrase_H2C2"/>
    <property type="match status" value="1"/>
</dbReference>
<dbReference type="CDD" id="cd01647">
    <property type="entry name" value="RT_LTR"/>
    <property type="match status" value="1"/>
</dbReference>
<dbReference type="Gene3D" id="2.40.70.10">
    <property type="entry name" value="Acid Proteases"/>
    <property type="match status" value="1"/>
</dbReference>
<dbReference type="GO" id="GO:0015074">
    <property type="term" value="P:DNA integration"/>
    <property type="evidence" value="ECO:0007669"/>
    <property type="project" value="InterPro"/>
</dbReference>
<feature type="region of interest" description="Disordered" evidence="9">
    <location>
        <begin position="253"/>
        <end position="301"/>
    </location>
</feature>
<keyword evidence="8" id="KW-0175">Coiled coil</keyword>
<evidence type="ECO:0000259" key="10">
    <source>
        <dbReference type="PROSITE" id="PS50878"/>
    </source>
</evidence>
<keyword evidence="4" id="KW-0540">Nuclease</keyword>
<dbReference type="FunFam" id="3.10.20.370:FF:000001">
    <property type="entry name" value="Retrovirus-related Pol polyprotein from transposon 17.6-like protein"/>
    <property type="match status" value="1"/>
</dbReference>
<dbReference type="InterPro" id="IPR021109">
    <property type="entry name" value="Peptidase_aspartic_dom_sf"/>
</dbReference>
<keyword evidence="2" id="KW-0808">Transferase</keyword>
<name>A0A2H8TRB7_9HEMI</name>
<dbReference type="PROSITE" id="PS50878">
    <property type="entry name" value="RT_POL"/>
    <property type="match status" value="1"/>
</dbReference>
<evidence type="ECO:0000256" key="4">
    <source>
        <dbReference type="ARBA" id="ARBA00022722"/>
    </source>
</evidence>
<dbReference type="FunFam" id="3.30.70.270:FF:000020">
    <property type="entry name" value="Transposon Tf2-6 polyprotein-like Protein"/>
    <property type="match status" value="1"/>
</dbReference>
<evidence type="ECO:0000256" key="8">
    <source>
        <dbReference type="SAM" id="Coils"/>
    </source>
</evidence>
<dbReference type="Gene3D" id="3.10.10.10">
    <property type="entry name" value="HIV Type 1 Reverse Transcriptase, subunit A, domain 1"/>
    <property type="match status" value="1"/>
</dbReference>
<dbReference type="CDD" id="cd09274">
    <property type="entry name" value="RNase_HI_RT_Ty3"/>
    <property type="match status" value="1"/>
</dbReference>
<dbReference type="Pfam" id="PF00665">
    <property type="entry name" value="rve"/>
    <property type="match status" value="1"/>
</dbReference>
<dbReference type="Pfam" id="PF00078">
    <property type="entry name" value="RVT_1"/>
    <property type="match status" value="1"/>
</dbReference>
<dbReference type="InterPro" id="IPR043128">
    <property type="entry name" value="Rev_trsase/Diguanyl_cyclase"/>
</dbReference>
<dbReference type="Gene3D" id="1.10.340.70">
    <property type="match status" value="1"/>
</dbReference>
<keyword evidence="7" id="KW-0695">RNA-directed DNA polymerase</keyword>
<dbReference type="InterPro" id="IPR001584">
    <property type="entry name" value="Integrase_cat-core"/>
</dbReference>
<keyword evidence="6" id="KW-0378">Hydrolase</keyword>
<feature type="compositionally biased region" description="Low complexity" evidence="9">
    <location>
        <begin position="258"/>
        <end position="275"/>
    </location>
</feature>
<feature type="coiled-coil region" evidence="8">
    <location>
        <begin position="10"/>
        <end position="70"/>
    </location>
</feature>
<dbReference type="GO" id="GO:0004190">
    <property type="term" value="F:aspartic-type endopeptidase activity"/>
    <property type="evidence" value="ECO:0007669"/>
    <property type="project" value="InterPro"/>
</dbReference>
<evidence type="ECO:0000256" key="6">
    <source>
        <dbReference type="ARBA" id="ARBA00022801"/>
    </source>
</evidence>
<dbReference type="EMBL" id="GFXV01004928">
    <property type="protein sequence ID" value="MBW16733.1"/>
    <property type="molecule type" value="Transcribed_RNA"/>
</dbReference>
<evidence type="ECO:0000256" key="5">
    <source>
        <dbReference type="ARBA" id="ARBA00022759"/>
    </source>
</evidence>
<gene>
    <name evidence="12" type="primary">Tf2-1_1</name>
</gene>
<dbReference type="InterPro" id="IPR036397">
    <property type="entry name" value="RNaseH_sf"/>
</dbReference>
<evidence type="ECO:0000256" key="9">
    <source>
        <dbReference type="SAM" id="MobiDB-lite"/>
    </source>
</evidence>
<feature type="domain" description="Integrase catalytic" evidence="11">
    <location>
        <begin position="1108"/>
        <end position="1266"/>
    </location>
</feature>
<dbReference type="InterPro" id="IPR001969">
    <property type="entry name" value="Aspartic_peptidase_AS"/>
</dbReference>
<dbReference type="PANTHER" id="PTHR37984:SF5">
    <property type="entry name" value="PROTEIN NYNRIN-LIKE"/>
    <property type="match status" value="1"/>
</dbReference>